<keyword evidence="2" id="KW-0472">Membrane</keyword>
<evidence type="ECO:0000313" key="4">
    <source>
        <dbReference type="Proteomes" id="UP001498398"/>
    </source>
</evidence>
<evidence type="ECO:0000313" key="3">
    <source>
        <dbReference type="EMBL" id="KAK7461983.1"/>
    </source>
</evidence>
<sequence>MTWISYLRLGIFCFVLVVSFAMMGIAGHMASTAQTFRHVVYDFQGLAIASAVLSLLMLTPIVVIGFLRQGAWLNMNVVEIPVAGFLWVLWFALAILCTEWAGIWYPNGCPTVANSTTKTFCSELFAIEGLAFVVWIFLLGYVGSMIVICLIGKSRGHAVWLVSADTPTYFAYDPNAKPAADLTGASTYQTQQSYPPQQQQVYAQQQPLMQQQYTGPQQQQTYTPPPMQQQNTGYSYNTNSYTPGSPAPAPANVAQV</sequence>
<feature type="region of interest" description="Disordered" evidence="1">
    <location>
        <begin position="206"/>
        <end position="256"/>
    </location>
</feature>
<keyword evidence="2" id="KW-1133">Transmembrane helix</keyword>
<feature type="transmembrane region" description="Helical" evidence="2">
    <location>
        <begin position="125"/>
        <end position="151"/>
    </location>
</feature>
<accession>A0ABR1JKW8</accession>
<organism evidence="3 4">
    <name type="scientific">Marasmiellus scandens</name>
    <dbReference type="NCBI Taxonomy" id="2682957"/>
    <lineage>
        <taxon>Eukaryota</taxon>
        <taxon>Fungi</taxon>
        <taxon>Dikarya</taxon>
        <taxon>Basidiomycota</taxon>
        <taxon>Agaricomycotina</taxon>
        <taxon>Agaricomycetes</taxon>
        <taxon>Agaricomycetidae</taxon>
        <taxon>Agaricales</taxon>
        <taxon>Marasmiineae</taxon>
        <taxon>Omphalotaceae</taxon>
        <taxon>Marasmiellus</taxon>
    </lineage>
</organism>
<gene>
    <name evidence="3" type="ORF">VKT23_008415</name>
</gene>
<feature type="compositionally biased region" description="Low complexity" evidence="1">
    <location>
        <begin position="206"/>
        <end position="222"/>
    </location>
</feature>
<dbReference type="Proteomes" id="UP001498398">
    <property type="component" value="Unassembled WGS sequence"/>
</dbReference>
<name>A0ABR1JKW8_9AGAR</name>
<feature type="transmembrane region" description="Helical" evidence="2">
    <location>
        <begin position="80"/>
        <end position="105"/>
    </location>
</feature>
<reference evidence="3 4" key="1">
    <citation type="submission" date="2024-01" db="EMBL/GenBank/DDBJ databases">
        <title>A draft genome for the cacao thread blight pathogen Marasmiellus scandens.</title>
        <authorList>
            <person name="Baruah I.K."/>
            <person name="Leung J."/>
            <person name="Bukari Y."/>
            <person name="Amoako-Attah I."/>
            <person name="Meinhardt L.W."/>
            <person name="Bailey B.A."/>
            <person name="Cohen S.P."/>
        </authorList>
    </citation>
    <scope>NUCLEOTIDE SEQUENCE [LARGE SCALE GENOMIC DNA]</scope>
    <source>
        <strain evidence="3 4">GH-19</strain>
    </source>
</reference>
<evidence type="ECO:0000256" key="1">
    <source>
        <dbReference type="SAM" id="MobiDB-lite"/>
    </source>
</evidence>
<keyword evidence="4" id="KW-1185">Reference proteome</keyword>
<keyword evidence="2" id="KW-0812">Transmembrane</keyword>
<dbReference type="EMBL" id="JBANRG010000012">
    <property type="protein sequence ID" value="KAK7461983.1"/>
    <property type="molecule type" value="Genomic_DNA"/>
</dbReference>
<evidence type="ECO:0000256" key="2">
    <source>
        <dbReference type="SAM" id="Phobius"/>
    </source>
</evidence>
<protein>
    <recommendedName>
        <fullName evidence="5">MARVEL domain-containing protein</fullName>
    </recommendedName>
</protein>
<comment type="caution">
    <text evidence="3">The sequence shown here is derived from an EMBL/GenBank/DDBJ whole genome shotgun (WGS) entry which is preliminary data.</text>
</comment>
<feature type="compositionally biased region" description="Polar residues" evidence="1">
    <location>
        <begin position="231"/>
        <end position="243"/>
    </location>
</feature>
<feature type="transmembrane region" description="Helical" evidence="2">
    <location>
        <begin position="7"/>
        <end position="26"/>
    </location>
</feature>
<proteinExistence type="predicted"/>
<evidence type="ECO:0008006" key="5">
    <source>
        <dbReference type="Google" id="ProtNLM"/>
    </source>
</evidence>
<feature type="transmembrane region" description="Helical" evidence="2">
    <location>
        <begin position="46"/>
        <end position="68"/>
    </location>
</feature>